<feature type="transmembrane region" description="Helical" evidence="10">
    <location>
        <begin position="348"/>
        <end position="371"/>
    </location>
</feature>
<dbReference type="EMBL" id="KV454015">
    <property type="protein sequence ID" value="ODV95017.1"/>
    <property type="molecule type" value="Genomic_DNA"/>
</dbReference>
<feature type="transmembrane region" description="Helical" evidence="10">
    <location>
        <begin position="528"/>
        <end position="545"/>
    </location>
</feature>
<reference evidence="12" key="1">
    <citation type="submission" date="2016-05" db="EMBL/GenBank/DDBJ databases">
        <title>Comparative genomics of biotechnologically important yeasts.</title>
        <authorList>
            <consortium name="DOE Joint Genome Institute"/>
            <person name="Riley R."/>
            <person name="Haridas S."/>
            <person name="Wolfe K.H."/>
            <person name="Lopes M.R."/>
            <person name="Hittinger C.T."/>
            <person name="Goker M."/>
            <person name="Salamov A."/>
            <person name="Wisecaver J."/>
            <person name="Long T.M."/>
            <person name="Aerts A.L."/>
            <person name="Barry K."/>
            <person name="Choi C."/>
            <person name="Clum A."/>
            <person name="Coughlan A.Y."/>
            <person name="Deshpande S."/>
            <person name="Douglass A.P."/>
            <person name="Hanson S.J."/>
            <person name="Klenk H.-P."/>
            <person name="Labutti K."/>
            <person name="Lapidus A."/>
            <person name="Lindquist E."/>
            <person name="Lipzen A."/>
            <person name="Meier-Kolthoff J.P."/>
            <person name="Ohm R.A."/>
            <person name="Otillar R.P."/>
            <person name="Pangilinan J."/>
            <person name="Peng Y."/>
            <person name="Rokas A."/>
            <person name="Rosa C.A."/>
            <person name="Scheuner C."/>
            <person name="Sibirny A.A."/>
            <person name="Slot J.C."/>
            <person name="Stielow J.B."/>
            <person name="Sun H."/>
            <person name="Kurtzman C.P."/>
            <person name="Blackwell M."/>
            <person name="Grigoriev I.V."/>
            <person name="Jeffries T.W."/>
        </authorList>
    </citation>
    <scope>NUCLEOTIDE SEQUENCE [LARGE SCALE GENOMIC DNA]</scope>
    <source>
        <strain evidence="12">NRRL Y-2460</strain>
    </source>
</reference>
<comment type="similarity">
    <text evidence="3 10">Belongs to the RFT1 family.</text>
</comment>
<proteinExistence type="inferred from homology"/>
<feature type="transmembrane region" description="Helical" evidence="10">
    <location>
        <begin position="104"/>
        <end position="122"/>
    </location>
</feature>
<keyword evidence="4 10" id="KW-0812">Transmembrane</keyword>
<keyword evidence="7 10" id="KW-0472">Membrane</keyword>
<evidence type="ECO:0000256" key="2">
    <source>
        <dbReference type="ARBA" id="ARBA00004922"/>
    </source>
</evidence>
<organism evidence="11 12">
    <name type="scientific">Pachysolen tannophilus NRRL Y-2460</name>
    <dbReference type="NCBI Taxonomy" id="669874"/>
    <lineage>
        <taxon>Eukaryota</taxon>
        <taxon>Fungi</taxon>
        <taxon>Dikarya</taxon>
        <taxon>Ascomycota</taxon>
        <taxon>Saccharomycotina</taxon>
        <taxon>Pichiomycetes</taxon>
        <taxon>Pachysolenaceae</taxon>
        <taxon>Pachysolen</taxon>
    </lineage>
</organism>
<keyword evidence="12" id="KW-1185">Reference proteome</keyword>
<keyword evidence="5 10" id="KW-0256">Endoplasmic reticulum</keyword>
<dbReference type="PANTHER" id="PTHR13117:SF5">
    <property type="entry name" value="PROTEIN RFT1 HOMOLOG"/>
    <property type="match status" value="1"/>
</dbReference>
<feature type="transmembrane region" description="Helical" evidence="10">
    <location>
        <begin position="134"/>
        <end position="152"/>
    </location>
</feature>
<dbReference type="OrthoDB" id="9979195at2759"/>
<dbReference type="InterPro" id="IPR007594">
    <property type="entry name" value="RFT1"/>
</dbReference>
<feature type="transmembrane region" description="Helical" evidence="10">
    <location>
        <begin position="457"/>
        <end position="477"/>
    </location>
</feature>
<comment type="pathway">
    <text evidence="2">Protein modification; protein glycosylation.</text>
</comment>
<protein>
    <recommendedName>
        <fullName evidence="8 10">Man(5)GlcNAc(2)-PP-dolichol translocation protein RFT1</fullName>
    </recommendedName>
</protein>
<dbReference type="PANTHER" id="PTHR13117">
    <property type="entry name" value="ENDOPLASMIC RETICULUM MULTISPAN TRANSMEMBRANE PROTEIN-RELATED"/>
    <property type="match status" value="1"/>
</dbReference>
<feature type="transmembrane region" description="Helical" evidence="10">
    <location>
        <begin position="432"/>
        <end position="451"/>
    </location>
</feature>
<gene>
    <name evidence="11" type="ORF">PACTADRAFT_76599</name>
</gene>
<name>A0A1E4TTF0_PACTA</name>
<evidence type="ECO:0000256" key="8">
    <source>
        <dbReference type="ARBA" id="ARBA00044793"/>
    </source>
</evidence>
<evidence type="ECO:0000256" key="5">
    <source>
        <dbReference type="ARBA" id="ARBA00022824"/>
    </source>
</evidence>
<feature type="transmembrane region" description="Helical" evidence="10">
    <location>
        <begin position="399"/>
        <end position="420"/>
    </location>
</feature>
<dbReference type="Pfam" id="PF04506">
    <property type="entry name" value="Rft-1"/>
    <property type="match status" value="1"/>
</dbReference>
<feature type="transmembrane region" description="Helical" evidence="10">
    <location>
        <begin position="203"/>
        <end position="224"/>
    </location>
</feature>
<evidence type="ECO:0000313" key="12">
    <source>
        <dbReference type="Proteomes" id="UP000094236"/>
    </source>
</evidence>
<evidence type="ECO:0000256" key="6">
    <source>
        <dbReference type="ARBA" id="ARBA00022989"/>
    </source>
</evidence>
<sequence length="561" mass="65888">MPSMGNLDAKLLNKSAIGATFLMMGQIFTKIFTFILNQLLLRYISSNVFGITSFIEFLISCSLFYSREGIRLACQRINKNDQIKKNDEKNQIYDNTFIGTIQKIINLSYIPIIIGLPISIILLSSQLNIWNYKFHNISFILIWGSIILELILEPFYNLNQFELNFKIRTKIESISLIIKCILQFSCFIYFNKKSNGKLDNGCYVLSFVIGQFFYSLTNFSLYLLNYKYHKKYKENTIFLKKIFQNNNDNDNDNNDNNFFYFDKKAIEYWKNILIQLLFKYLLTEGDKFIINYLCSIDEQGIFALINNYGSLITRLIFAPIEETLRLYLTKLFSSDQQQHYLQLQKKNLLINILNLLIKFYLYLSFFILIFAPPNTKFLLELIVGKNWSSEFFIKTFKIYWLYLPFLSINGIMEAIFYSLADDSIEILNYSKYMILTSVIFIFNSIVLIKFFNLSIVGLIIANIINMLLRIVYCFKFLSKFINDKDMNLLSNLLLNDSNNFYCTISAIIIYLIHSMVIKNTQVSNFTDFVKSSILGFTLLCIFLIIERKLIIEKILPKKKIS</sequence>
<comment type="function">
    <text evidence="9 10">Intramembrane glycolipid transporter that operates in the biosynthetic pathway of dolichol-linked oligosaccharides, the glycan precursors employed in protein asparagine (N)-glycosylation. The sequential addition of sugars to dolichol pyrophosphate produces dolichol-linked oligosaccharides containing fourteen sugars, including two GlcNAcs, nine mannoses and three glucoses. Once assembled, the oligosaccharide is transferred from the lipid to nascent proteins by oligosaccharyltransferases. The assembly of dolichol-linked oligosaccharides begins on the cytosolic side of the endoplasmic reticulum membrane and finishes in its lumen. RFT1 could mediate the translocation of the cytosolically oriented intermediate DolPP-GlcNAc2Man5, produced by ALG11, into the ER lumen where dolichol-linked oligosaccharides assembly continues. However, the intramembrane lipid transporter activity could not be confirmed in vitro.</text>
</comment>
<evidence type="ECO:0000256" key="3">
    <source>
        <dbReference type="ARBA" id="ARBA00010288"/>
    </source>
</evidence>
<accession>A0A1E4TTF0</accession>
<evidence type="ECO:0000256" key="1">
    <source>
        <dbReference type="ARBA" id="ARBA00004477"/>
    </source>
</evidence>
<dbReference type="AlphaFoldDB" id="A0A1E4TTF0"/>
<dbReference type="GO" id="GO:0006488">
    <property type="term" value="P:dolichol-linked oligosaccharide biosynthetic process"/>
    <property type="evidence" value="ECO:0007669"/>
    <property type="project" value="InterPro"/>
</dbReference>
<feature type="transmembrane region" description="Helical" evidence="10">
    <location>
        <begin position="498"/>
        <end position="516"/>
    </location>
</feature>
<dbReference type="Proteomes" id="UP000094236">
    <property type="component" value="Unassembled WGS sequence"/>
</dbReference>
<feature type="transmembrane region" description="Helical" evidence="10">
    <location>
        <begin position="173"/>
        <end position="191"/>
    </location>
</feature>
<evidence type="ECO:0000256" key="10">
    <source>
        <dbReference type="RuleBase" id="RU365067"/>
    </source>
</evidence>
<dbReference type="STRING" id="669874.A0A1E4TTF0"/>
<keyword evidence="6 10" id="KW-1133">Transmembrane helix</keyword>
<feature type="transmembrane region" description="Helical" evidence="10">
    <location>
        <begin position="12"/>
        <end position="36"/>
    </location>
</feature>
<evidence type="ECO:0000256" key="4">
    <source>
        <dbReference type="ARBA" id="ARBA00022692"/>
    </source>
</evidence>
<evidence type="ECO:0000313" key="11">
    <source>
        <dbReference type="EMBL" id="ODV95017.1"/>
    </source>
</evidence>
<evidence type="ECO:0000256" key="7">
    <source>
        <dbReference type="ARBA" id="ARBA00023136"/>
    </source>
</evidence>
<dbReference type="GO" id="GO:0005789">
    <property type="term" value="C:endoplasmic reticulum membrane"/>
    <property type="evidence" value="ECO:0007669"/>
    <property type="project" value="UniProtKB-SubCell"/>
</dbReference>
<evidence type="ECO:0000256" key="9">
    <source>
        <dbReference type="ARBA" id="ARBA00045912"/>
    </source>
</evidence>
<keyword evidence="10" id="KW-0813">Transport</keyword>
<comment type="subcellular location">
    <subcellularLocation>
        <location evidence="1 10">Endoplasmic reticulum membrane</location>
        <topology evidence="1 10">Multi-pass membrane protein</topology>
    </subcellularLocation>
</comment>
<dbReference type="GO" id="GO:0034202">
    <property type="term" value="F:glycolipid floppase activity"/>
    <property type="evidence" value="ECO:0007669"/>
    <property type="project" value="EnsemblFungi"/>
</dbReference>